<dbReference type="RefSeq" id="XP_019018636.1">
    <property type="nucleotide sequence ID" value="XM_019163269.1"/>
</dbReference>
<dbReference type="OrthoDB" id="5976022at2759"/>
<dbReference type="PANTHER" id="PTHR10343:SF81">
    <property type="entry name" value="CRUCIFORM DNA-RECOGNIZING PROTEIN 1-RELATED"/>
    <property type="match status" value="1"/>
</dbReference>
<gene>
    <name evidence="4" type="ORF">PICMEDRAFT_57972</name>
</gene>
<reference evidence="4 5" key="1">
    <citation type="journal article" date="2016" name="Proc. Natl. Acad. Sci. U.S.A.">
        <title>Comparative genomics of biotechnologically important yeasts.</title>
        <authorList>
            <person name="Riley R."/>
            <person name="Haridas S."/>
            <person name="Wolfe K.H."/>
            <person name="Lopes M.R."/>
            <person name="Hittinger C.T."/>
            <person name="Goeker M."/>
            <person name="Salamov A.A."/>
            <person name="Wisecaver J.H."/>
            <person name="Long T.M."/>
            <person name="Calvey C.H."/>
            <person name="Aerts A.L."/>
            <person name="Barry K.W."/>
            <person name="Choi C."/>
            <person name="Clum A."/>
            <person name="Coughlan A.Y."/>
            <person name="Deshpande S."/>
            <person name="Douglass A.P."/>
            <person name="Hanson S.J."/>
            <person name="Klenk H.-P."/>
            <person name="LaButti K.M."/>
            <person name="Lapidus A."/>
            <person name="Lindquist E.A."/>
            <person name="Lipzen A.M."/>
            <person name="Meier-Kolthoff J.P."/>
            <person name="Ohm R.A."/>
            <person name="Otillar R.P."/>
            <person name="Pangilinan J.L."/>
            <person name="Peng Y."/>
            <person name="Rokas A."/>
            <person name="Rosa C.A."/>
            <person name="Scheuner C."/>
            <person name="Sibirny A.A."/>
            <person name="Slot J.C."/>
            <person name="Stielow J.B."/>
            <person name="Sun H."/>
            <person name="Kurtzman C.P."/>
            <person name="Blackwell M."/>
            <person name="Grigoriev I.V."/>
            <person name="Jeffries T.W."/>
        </authorList>
    </citation>
    <scope>NUCLEOTIDE SEQUENCE [LARGE SCALE GENOMIC DNA]</scope>
    <source>
        <strain evidence="4 5">NRRL Y-2026</strain>
    </source>
</reference>
<organism evidence="4 5">
    <name type="scientific">Pichia membranifaciens NRRL Y-2026</name>
    <dbReference type="NCBI Taxonomy" id="763406"/>
    <lineage>
        <taxon>Eukaryota</taxon>
        <taxon>Fungi</taxon>
        <taxon>Dikarya</taxon>
        <taxon>Ascomycota</taxon>
        <taxon>Saccharomycotina</taxon>
        <taxon>Pichiomycetes</taxon>
        <taxon>Pichiales</taxon>
        <taxon>Pichiaceae</taxon>
        <taxon>Pichia</taxon>
    </lineage>
</organism>
<evidence type="ECO:0000313" key="5">
    <source>
        <dbReference type="Proteomes" id="UP000094455"/>
    </source>
</evidence>
<name>A0A1E3NPQ2_9ASCO</name>
<dbReference type="EMBL" id="KV454002">
    <property type="protein sequence ID" value="ODQ47523.1"/>
    <property type="molecule type" value="Genomic_DNA"/>
</dbReference>
<dbReference type="Pfam" id="PF16561">
    <property type="entry name" value="AMPK1_CBM"/>
    <property type="match status" value="1"/>
</dbReference>
<evidence type="ECO:0000256" key="2">
    <source>
        <dbReference type="SAM" id="MobiDB-lite"/>
    </source>
</evidence>
<dbReference type="GO" id="GO:0031588">
    <property type="term" value="C:nucleotide-activated protein kinase complex"/>
    <property type="evidence" value="ECO:0007669"/>
    <property type="project" value="TreeGrafter"/>
</dbReference>
<sequence length="202" mass="22515">MSTGYHVFKWPTVHANEVYVSGSFDGWTSRHRLEKDREQDCFRVQCRIPREKKVYYKFIVDGEWYTSEEDTTESDEHGNVNNVVVYHAGDGDGDGSSGDTDADAAVIVHDSDGSSEFTSISHPNSETRWEEIQQEVEAANAAGDEDAEGDEDEDLTSSVQITLKDTSSVTASIQSRTTPSTKLTVPKHGDSFMGRLRSIFHK</sequence>
<evidence type="ECO:0000259" key="3">
    <source>
        <dbReference type="Pfam" id="PF16561"/>
    </source>
</evidence>
<feature type="region of interest" description="Disordered" evidence="2">
    <location>
        <begin position="170"/>
        <end position="189"/>
    </location>
</feature>
<comment type="similarity">
    <text evidence="1">Belongs to the CRP1/MDG1 family.</text>
</comment>
<feature type="compositionally biased region" description="Polar residues" evidence="2">
    <location>
        <begin position="170"/>
        <end position="183"/>
    </location>
</feature>
<dbReference type="GO" id="GO:0005634">
    <property type="term" value="C:nucleus"/>
    <property type="evidence" value="ECO:0007669"/>
    <property type="project" value="TreeGrafter"/>
</dbReference>
<dbReference type="CDD" id="cd02859">
    <property type="entry name" value="E_set_AMPKbeta_like_N"/>
    <property type="match status" value="1"/>
</dbReference>
<dbReference type="Gene3D" id="2.60.40.10">
    <property type="entry name" value="Immunoglobulins"/>
    <property type="match status" value="1"/>
</dbReference>
<dbReference type="GO" id="GO:0005737">
    <property type="term" value="C:cytoplasm"/>
    <property type="evidence" value="ECO:0007669"/>
    <property type="project" value="TreeGrafter"/>
</dbReference>
<dbReference type="GO" id="GO:0019901">
    <property type="term" value="F:protein kinase binding"/>
    <property type="evidence" value="ECO:0007669"/>
    <property type="project" value="TreeGrafter"/>
</dbReference>
<keyword evidence="5" id="KW-1185">Reference proteome</keyword>
<protein>
    <recommendedName>
        <fullName evidence="3">AMP-activated protein kinase glycogen-binding domain-containing protein</fullName>
    </recommendedName>
</protein>
<feature type="domain" description="AMP-activated protein kinase glycogen-binding" evidence="3">
    <location>
        <begin position="7"/>
        <end position="85"/>
    </location>
</feature>
<dbReference type="STRING" id="763406.A0A1E3NPQ2"/>
<dbReference type="Proteomes" id="UP000094455">
    <property type="component" value="Unassembled WGS sequence"/>
</dbReference>
<dbReference type="SUPFAM" id="SSF81296">
    <property type="entry name" value="E set domains"/>
    <property type="match status" value="1"/>
</dbReference>
<dbReference type="InterPro" id="IPR014756">
    <property type="entry name" value="Ig_E-set"/>
</dbReference>
<dbReference type="GO" id="GO:0007165">
    <property type="term" value="P:signal transduction"/>
    <property type="evidence" value="ECO:0007669"/>
    <property type="project" value="TreeGrafter"/>
</dbReference>
<proteinExistence type="inferred from homology"/>
<dbReference type="InterPro" id="IPR050827">
    <property type="entry name" value="CRP1_MDG1_kinase"/>
</dbReference>
<accession>A0A1E3NPQ2</accession>
<dbReference type="PANTHER" id="PTHR10343">
    <property type="entry name" value="5'-AMP-ACTIVATED PROTEIN KINASE , BETA SUBUNIT"/>
    <property type="match status" value="1"/>
</dbReference>
<dbReference type="AlphaFoldDB" id="A0A1E3NPQ2"/>
<evidence type="ECO:0000313" key="4">
    <source>
        <dbReference type="EMBL" id="ODQ47523.1"/>
    </source>
</evidence>
<dbReference type="InterPro" id="IPR032640">
    <property type="entry name" value="AMPK1_CBM"/>
</dbReference>
<evidence type="ECO:0000256" key="1">
    <source>
        <dbReference type="ARBA" id="ARBA00038216"/>
    </source>
</evidence>
<dbReference type="GeneID" id="30179956"/>
<dbReference type="InterPro" id="IPR013783">
    <property type="entry name" value="Ig-like_fold"/>
</dbReference>